<dbReference type="EMBL" id="CP003364">
    <property type="protein sequence ID" value="AGA31162.1"/>
    <property type="molecule type" value="Genomic_DNA"/>
</dbReference>
<dbReference type="GO" id="GO:0005886">
    <property type="term" value="C:plasma membrane"/>
    <property type="evidence" value="ECO:0007669"/>
    <property type="project" value="UniProtKB-SubCell"/>
</dbReference>
<dbReference type="InterPro" id="IPR027463">
    <property type="entry name" value="AcrB_DN_DC_subdom"/>
</dbReference>
<dbReference type="eggNOG" id="COG3696">
    <property type="taxonomic scope" value="Bacteria"/>
</dbReference>
<dbReference type="InterPro" id="IPR004763">
    <property type="entry name" value="CusA-like"/>
</dbReference>
<feature type="transmembrane region" description="Helical" evidence="8">
    <location>
        <begin position="884"/>
        <end position="904"/>
    </location>
</feature>
<evidence type="ECO:0000313" key="9">
    <source>
        <dbReference type="EMBL" id="AGA31162.1"/>
    </source>
</evidence>
<feature type="transmembrane region" description="Helical" evidence="8">
    <location>
        <begin position="941"/>
        <end position="964"/>
    </location>
</feature>
<keyword evidence="4" id="KW-1003">Cell membrane</keyword>
<feature type="transmembrane region" description="Helical" evidence="8">
    <location>
        <begin position="1013"/>
        <end position="1039"/>
    </location>
</feature>
<organism evidence="9 10">
    <name type="scientific">Singulisphaera acidiphila (strain ATCC BAA-1392 / DSM 18658 / VKM B-2454 / MOB10)</name>
    <dbReference type="NCBI Taxonomy" id="886293"/>
    <lineage>
        <taxon>Bacteria</taxon>
        <taxon>Pseudomonadati</taxon>
        <taxon>Planctomycetota</taxon>
        <taxon>Planctomycetia</taxon>
        <taxon>Isosphaerales</taxon>
        <taxon>Isosphaeraceae</taxon>
        <taxon>Singulisphaera</taxon>
    </lineage>
</organism>
<evidence type="ECO:0000313" key="10">
    <source>
        <dbReference type="Proteomes" id="UP000010798"/>
    </source>
</evidence>
<feature type="transmembrane region" description="Helical" evidence="8">
    <location>
        <begin position="460"/>
        <end position="477"/>
    </location>
</feature>
<dbReference type="PRINTS" id="PR00702">
    <property type="entry name" value="ACRIFLAVINRP"/>
</dbReference>
<dbReference type="NCBIfam" id="TIGR00914">
    <property type="entry name" value="2A0601"/>
    <property type="match status" value="1"/>
</dbReference>
<evidence type="ECO:0000256" key="5">
    <source>
        <dbReference type="ARBA" id="ARBA00022692"/>
    </source>
</evidence>
<protein>
    <submittedName>
        <fullName evidence="9">Heavy metal efflux pump, cobalt-zinc-cadmium</fullName>
    </submittedName>
</protein>
<dbReference type="PANTHER" id="PTHR32063:SF24">
    <property type="entry name" value="CATION EFFLUX SYSTEM (ACRB_ACRD_ACRF FAMILY)"/>
    <property type="match status" value="1"/>
</dbReference>
<dbReference type="Gene3D" id="3.30.70.1430">
    <property type="entry name" value="Multidrug efflux transporter AcrB pore domain"/>
    <property type="match status" value="2"/>
</dbReference>
<gene>
    <name evidence="9" type="ordered locus">Sinac_7108</name>
</gene>
<feature type="transmembrane region" description="Helical" evidence="8">
    <location>
        <begin position="367"/>
        <end position="390"/>
    </location>
</feature>
<feature type="transmembrane region" description="Helical" evidence="8">
    <location>
        <begin position="984"/>
        <end position="1001"/>
    </location>
</feature>
<dbReference type="PANTHER" id="PTHR32063">
    <property type="match status" value="1"/>
</dbReference>
<dbReference type="Proteomes" id="UP000010798">
    <property type="component" value="Chromosome"/>
</dbReference>
<keyword evidence="10" id="KW-1185">Reference proteome</keyword>
<dbReference type="KEGG" id="saci:Sinac_7108"/>
<dbReference type="SUPFAM" id="SSF82714">
    <property type="entry name" value="Multidrug efflux transporter AcrB TolC docking domain, DN and DC subdomains"/>
    <property type="match status" value="2"/>
</dbReference>
<keyword evidence="7 8" id="KW-0472">Membrane</keyword>
<evidence type="ECO:0000256" key="3">
    <source>
        <dbReference type="ARBA" id="ARBA00022448"/>
    </source>
</evidence>
<dbReference type="STRING" id="886293.Sinac_7108"/>
<dbReference type="Gene3D" id="1.20.1640.10">
    <property type="entry name" value="Multidrug efflux transporter AcrB transmembrane domain"/>
    <property type="match status" value="2"/>
</dbReference>
<keyword evidence="3" id="KW-0813">Transport</keyword>
<evidence type="ECO:0000256" key="2">
    <source>
        <dbReference type="ARBA" id="ARBA00010942"/>
    </source>
</evidence>
<evidence type="ECO:0000256" key="4">
    <source>
        <dbReference type="ARBA" id="ARBA00022475"/>
    </source>
</evidence>
<dbReference type="HOGENOM" id="CLU_002755_1_2_0"/>
<dbReference type="InterPro" id="IPR001036">
    <property type="entry name" value="Acrflvin-R"/>
</dbReference>
<evidence type="ECO:0000256" key="6">
    <source>
        <dbReference type="ARBA" id="ARBA00022989"/>
    </source>
</evidence>
<dbReference type="SUPFAM" id="SSF82866">
    <property type="entry name" value="Multidrug efflux transporter AcrB transmembrane domain"/>
    <property type="match status" value="2"/>
</dbReference>
<name>L0DPJ0_SINAD</name>
<proteinExistence type="inferred from homology"/>
<feature type="transmembrane region" description="Helical" evidence="8">
    <location>
        <begin position="30"/>
        <end position="48"/>
    </location>
</feature>
<feature type="transmembrane region" description="Helical" evidence="8">
    <location>
        <begin position="402"/>
        <end position="421"/>
    </location>
</feature>
<accession>L0DPJ0</accession>
<evidence type="ECO:0000256" key="7">
    <source>
        <dbReference type="ARBA" id="ARBA00023136"/>
    </source>
</evidence>
<feature type="transmembrane region" description="Helical" evidence="8">
    <location>
        <begin position="910"/>
        <end position="929"/>
    </location>
</feature>
<evidence type="ECO:0000256" key="8">
    <source>
        <dbReference type="SAM" id="Phobius"/>
    </source>
</evidence>
<dbReference type="Gene3D" id="3.30.70.1320">
    <property type="entry name" value="Multidrug efflux transporter AcrB pore domain like"/>
    <property type="match status" value="1"/>
</dbReference>
<keyword evidence="5 8" id="KW-0812">Transmembrane</keyword>
<sequence>MTFLALTNHHALGRVFVFDKLIQSSLKNRGFVLLMLLGLACSGVYSLMSLPIDAVPDITNVQVIALTDAPALGPEEVEQFITVPVENAMNGIPRIKEVRSITQFGFSSVTIVFEEGTDVYWARQLVNERLMQVREEIPEGFGSPGMGPIATGLGEIYLFEVKNAPDAKKPRSLMDLRTILDWDVARPLLSVPGVIEVNTFGGELKTYQVQLDPKRLLARGISVTQVFDALHRNNSNSGGGYIERNGQVRVIRAQGLVGSLKDIEEVVLHTTADGTPIYVRDVGEVRFAPMIRQGVVTRDGRGEVVTATVLLLAGENGRVVVERVKGKLDEIRKNLPEGVVIDSYYDRATLINKAIGTVARNLAEGGILVIVVLLVLLGNLRAGLIVALAIPLSMLFAGNLMLYFGIAGSLMSLGAIDFGLIVDSAVIVIENCVSHLAHARPDQRGVDVVRRATLEVRRPVVYGVGIITLVHLPLLALEGVEGKMFRPMAATLIFALTGSLLLSLTATPVLASYFLKPGLSERDTWVVRIAKWIYQPILGWAQTRPLLVTLMVLLMLGATVPVAMNLGGEFIPKLDEGDLVLDLTRPPDASLSEAAADTTRLEKALIAEFPKEIRSVVSASGRPEIGLDPAAVNTTEAYVYLTEPEEWTKAASKEELIEQIDRLTHKVMPGTTVVFSQPIELRFSDMLAGVKGDVGIGLYGDDLAVLQEKAEEMARVLNQVPGAADVKALEVLGLPAMQIVIDRKRIARYGINAADVLDVIQAVGGKNVGQVVEGQRRFTMQVRFTPQYRDNVEAIRRLMIADPQGRMIPLEDLADIKLEEGVYEIWRKNRQRRVMITVNVRGRDLAGFVAEAQQKVREKVALPSGYVLEWGGTFENLQSATHRLMIVVPIALALIFLLLFATFGSIKLGLLIFISVPLGAIGGVMSLWLRGMNFSISAGVGFIALSGVAVLDGLVLVAAIRQLIEGGRPVDEAVREASMSRLRPILMTGLVASLGFVPMAFSHGAGAEVQRPLATVVIGGLITSMFLKLIVLPVIYPWFDPGLSAPDPDPLEEDEMIGAEA</sequence>
<dbReference type="Gene3D" id="3.30.70.1440">
    <property type="entry name" value="Multidrug efflux transporter AcrB pore domain"/>
    <property type="match status" value="1"/>
</dbReference>
<evidence type="ECO:0000256" key="1">
    <source>
        <dbReference type="ARBA" id="ARBA00004651"/>
    </source>
</evidence>
<comment type="subcellular location">
    <subcellularLocation>
        <location evidence="1">Cell membrane</location>
        <topology evidence="1">Multi-pass membrane protein</topology>
    </subcellularLocation>
</comment>
<keyword evidence="6 8" id="KW-1133">Transmembrane helix</keyword>
<reference evidence="9 10" key="1">
    <citation type="submission" date="2012-02" db="EMBL/GenBank/DDBJ databases">
        <title>Complete sequence of chromosome of Singulisphaera acidiphila DSM 18658.</title>
        <authorList>
            <consortium name="US DOE Joint Genome Institute (JGI-PGF)"/>
            <person name="Lucas S."/>
            <person name="Copeland A."/>
            <person name="Lapidus A."/>
            <person name="Glavina del Rio T."/>
            <person name="Dalin E."/>
            <person name="Tice H."/>
            <person name="Bruce D."/>
            <person name="Goodwin L."/>
            <person name="Pitluck S."/>
            <person name="Peters L."/>
            <person name="Ovchinnikova G."/>
            <person name="Chertkov O."/>
            <person name="Kyrpides N."/>
            <person name="Mavromatis K."/>
            <person name="Ivanova N."/>
            <person name="Brettin T."/>
            <person name="Detter J.C."/>
            <person name="Han C."/>
            <person name="Larimer F."/>
            <person name="Land M."/>
            <person name="Hauser L."/>
            <person name="Markowitz V."/>
            <person name="Cheng J.-F."/>
            <person name="Hugenholtz P."/>
            <person name="Woyke T."/>
            <person name="Wu D."/>
            <person name="Tindall B."/>
            <person name="Pomrenke H."/>
            <person name="Brambilla E."/>
            <person name="Klenk H.-P."/>
            <person name="Eisen J.A."/>
        </authorList>
    </citation>
    <scope>NUCLEOTIDE SEQUENCE [LARGE SCALE GENOMIC DNA]</scope>
    <source>
        <strain evidence="10">ATCC BAA-1392 / DSM 18658 / VKM B-2454 / MOB10</strain>
    </source>
</reference>
<dbReference type="SUPFAM" id="SSF82693">
    <property type="entry name" value="Multidrug efflux transporter AcrB pore domain, PN1, PN2, PC1 and PC2 subdomains"/>
    <property type="match status" value="2"/>
</dbReference>
<dbReference type="GO" id="GO:0008324">
    <property type="term" value="F:monoatomic cation transmembrane transporter activity"/>
    <property type="evidence" value="ECO:0007669"/>
    <property type="project" value="InterPro"/>
</dbReference>
<dbReference type="AlphaFoldDB" id="L0DPJ0"/>
<dbReference type="Gene3D" id="3.30.2090.10">
    <property type="entry name" value="Multidrug efflux transporter AcrB TolC docking domain, DN and DC subdomains"/>
    <property type="match status" value="2"/>
</dbReference>
<dbReference type="GO" id="GO:0042910">
    <property type="term" value="F:xenobiotic transmembrane transporter activity"/>
    <property type="evidence" value="ECO:0007669"/>
    <property type="project" value="TreeGrafter"/>
</dbReference>
<dbReference type="Pfam" id="PF00873">
    <property type="entry name" value="ACR_tran"/>
    <property type="match status" value="1"/>
</dbReference>
<comment type="similarity">
    <text evidence="2">Belongs to the resistance-nodulation-cell division (RND) (TC 2.A.6) family.</text>
</comment>
<feature type="transmembrane region" description="Helical" evidence="8">
    <location>
        <begin position="489"/>
        <end position="515"/>
    </location>
</feature>